<dbReference type="Proteomes" id="UP001497457">
    <property type="component" value="Chromosome 17b"/>
</dbReference>
<sequence length="222" mass="24260">MVDMKFTKQHGRPRMKVVVLNSDLIPEFVDVVIGEYVYELQFRVEIEGDEINPLLINMDEQPKEDGDKDKKKQLDEANKENNAKINESANPGGKELEKEGSATGKESAPNAIMAATTSALSSSTDPSKVRRTVVLKPTGNADSTKAWVAESFFGQQAHDATPKEIPATTPTRKSKRSTMSADQDSIEKAARLKARKNLKDTNNKGSFQGDTLATVLGSIATH</sequence>
<gene>
    <name evidence="2" type="ORF">URODEC1_LOCUS39438</name>
</gene>
<organism evidence="2 3">
    <name type="scientific">Urochloa decumbens</name>
    <dbReference type="NCBI Taxonomy" id="240449"/>
    <lineage>
        <taxon>Eukaryota</taxon>
        <taxon>Viridiplantae</taxon>
        <taxon>Streptophyta</taxon>
        <taxon>Embryophyta</taxon>
        <taxon>Tracheophyta</taxon>
        <taxon>Spermatophyta</taxon>
        <taxon>Magnoliopsida</taxon>
        <taxon>Liliopsida</taxon>
        <taxon>Poales</taxon>
        <taxon>Poaceae</taxon>
        <taxon>PACMAD clade</taxon>
        <taxon>Panicoideae</taxon>
        <taxon>Panicodae</taxon>
        <taxon>Paniceae</taxon>
        <taxon>Melinidinae</taxon>
        <taxon>Urochloa</taxon>
    </lineage>
</organism>
<feature type="compositionally biased region" description="Basic and acidic residues" evidence="1">
    <location>
        <begin position="60"/>
        <end position="82"/>
    </location>
</feature>
<evidence type="ECO:0000256" key="1">
    <source>
        <dbReference type="SAM" id="MobiDB-lite"/>
    </source>
</evidence>
<accession>A0ABC8Z1V0</accession>
<feature type="region of interest" description="Disordered" evidence="1">
    <location>
        <begin position="55"/>
        <end position="109"/>
    </location>
</feature>
<protein>
    <submittedName>
        <fullName evidence="2">Uncharacterized protein</fullName>
    </submittedName>
</protein>
<proteinExistence type="predicted"/>
<reference evidence="3" key="1">
    <citation type="submission" date="2024-06" db="EMBL/GenBank/DDBJ databases">
        <authorList>
            <person name="Ryan C."/>
        </authorList>
    </citation>
    <scope>NUCLEOTIDE SEQUENCE [LARGE SCALE GENOMIC DNA]</scope>
</reference>
<name>A0ABC8Z1V0_9POAL</name>
<keyword evidence="3" id="KW-1185">Reference proteome</keyword>
<evidence type="ECO:0000313" key="3">
    <source>
        <dbReference type="Proteomes" id="UP001497457"/>
    </source>
</evidence>
<dbReference type="PANTHER" id="PTHR33170:SF41">
    <property type="entry name" value="CCHC-TYPE DOMAIN-CONTAINING PROTEIN"/>
    <property type="match status" value="1"/>
</dbReference>
<dbReference type="EMBL" id="OZ075127">
    <property type="protein sequence ID" value="CAL4952315.1"/>
    <property type="molecule type" value="Genomic_DNA"/>
</dbReference>
<evidence type="ECO:0000313" key="2">
    <source>
        <dbReference type="EMBL" id="CAL4952315.1"/>
    </source>
</evidence>
<dbReference type="PANTHER" id="PTHR33170">
    <property type="entry name" value="DUF4283 DOMAIN-CONTAINING PROTEIN-RELATED"/>
    <property type="match status" value="1"/>
</dbReference>
<feature type="region of interest" description="Disordered" evidence="1">
    <location>
        <begin position="158"/>
        <end position="186"/>
    </location>
</feature>
<reference evidence="2 3" key="2">
    <citation type="submission" date="2024-10" db="EMBL/GenBank/DDBJ databases">
        <authorList>
            <person name="Ryan C."/>
        </authorList>
    </citation>
    <scope>NUCLEOTIDE SEQUENCE [LARGE SCALE GENOMIC DNA]</scope>
</reference>
<dbReference type="AlphaFoldDB" id="A0ABC8Z1V0"/>